<keyword evidence="4" id="KW-1134">Transmembrane beta strand</keyword>
<feature type="signal peptide" evidence="11">
    <location>
        <begin position="1"/>
        <end position="26"/>
    </location>
</feature>
<evidence type="ECO:0000256" key="11">
    <source>
        <dbReference type="SAM" id="SignalP"/>
    </source>
</evidence>
<dbReference type="Pfam" id="PF17243">
    <property type="entry name" value="POTRA_TamA_1"/>
    <property type="match status" value="1"/>
</dbReference>
<dbReference type="Gene3D" id="2.40.160.50">
    <property type="entry name" value="membrane protein fhac: a member of the omp85/tpsb transporter family"/>
    <property type="match status" value="1"/>
</dbReference>
<evidence type="ECO:0000256" key="5">
    <source>
        <dbReference type="ARBA" id="ARBA00022692"/>
    </source>
</evidence>
<dbReference type="InterPro" id="IPR000184">
    <property type="entry name" value="Bac_surfAg_D15"/>
</dbReference>
<keyword evidence="8" id="KW-0998">Cell outer membrane</keyword>
<feature type="domain" description="TamA POTRA" evidence="13">
    <location>
        <begin position="30"/>
        <end position="100"/>
    </location>
</feature>
<evidence type="ECO:0000313" key="14">
    <source>
        <dbReference type="EMBL" id="GEK71745.1"/>
    </source>
</evidence>
<comment type="caution">
    <text evidence="14">The sequence shown here is derived from an EMBL/GenBank/DDBJ whole genome shotgun (WGS) entry which is preliminary data.</text>
</comment>
<name>A0ABQ0U0B5_9GAMM</name>
<evidence type="ECO:0000256" key="7">
    <source>
        <dbReference type="ARBA" id="ARBA00023136"/>
    </source>
</evidence>
<dbReference type="Gene3D" id="3.10.20.310">
    <property type="entry name" value="membrane protein fhac"/>
    <property type="match status" value="3"/>
</dbReference>
<evidence type="ECO:0000259" key="13">
    <source>
        <dbReference type="Pfam" id="PF17243"/>
    </source>
</evidence>
<evidence type="ECO:0000256" key="4">
    <source>
        <dbReference type="ARBA" id="ARBA00022452"/>
    </source>
</evidence>
<dbReference type="PANTHER" id="PTHR12815">
    <property type="entry name" value="SORTING AND ASSEMBLY MACHINERY SAMM50 PROTEIN FAMILY MEMBER"/>
    <property type="match status" value="1"/>
</dbReference>
<comment type="similarity">
    <text evidence="2">Belongs to the TamA family.</text>
</comment>
<feature type="chain" id="PRO_5046064773" description="Translocation and assembly module subunit TamA" evidence="11">
    <location>
        <begin position="27"/>
        <end position="620"/>
    </location>
</feature>
<keyword evidence="15" id="KW-1185">Reference proteome</keyword>
<evidence type="ECO:0000313" key="15">
    <source>
        <dbReference type="Proteomes" id="UP000321121"/>
    </source>
</evidence>
<evidence type="ECO:0000256" key="6">
    <source>
        <dbReference type="ARBA" id="ARBA00022729"/>
    </source>
</evidence>
<dbReference type="RefSeq" id="WP_146907422.1">
    <property type="nucleotide sequence ID" value="NZ_BJUS01000002.1"/>
</dbReference>
<evidence type="ECO:0000256" key="2">
    <source>
        <dbReference type="ARBA" id="ARBA00010248"/>
    </source>
</evidence>
<comment type="subunit">
    <text evidence="10">Interacts with TamB to form the translocation and assembly module (TAM).</text>
</comment>
<proteinExistence type="inferred from homology"/>
<dbReference type="InterPro" id="IPR035243">
    <property type="entry name" value="TamA_POTRA_Dom_1"/>
</dbReference>
<dbReference type="InterPro" id="IPR039910">
    <property type="entry name" value="D15-like"/>
</dbReference>
<feature type="domain" description="Bacterial surface antigen (D15)" evidence="12">
    <location>
        <begin position="327"/>
        <end position="620"/>
    </location>
</feature>
<keyword evidence="6 11" id="KW-0732">Signal</keyword>
<comment type="subcellular location">
    <subcellularLocation>
        <location evidence="1">Cell outer membrane</location>
    </subcellularLocation>
</comment>
<dbReference type="Proteomes" id="UP000321121">
    <property type="component" value="Unassembled WGS sequence"/>
</dbReference>
<keyword evidence="7" id="KW-0472">Membrane</keyword>
<evidence type="ECO:0000259" key="12">
    <source>
        <dbReference type="Pfam" id="PF01103"/>
    </source>
</evidence>
<sequence>MDKRLANRLAVASLSIGLAAPGAAHALDASLEGIEGDPADNLETYLDGLDADDYSPQRLEAEVRRLAAESLRVYGYYEPTFEVRFDDPDAPEEVTIRVDPGEPVRIERLDFDLAGGAAEDAPFRDAIDAYPQQEGEVLLHAPFDALRSQLSGLALERGYFDWRFTERRMEIRPWAHSARLSLALDSGERYRFGPVHFQGQHIETERLQALAPFHEGKPYLAANVATFNQRLGQTEWFGSVSVRPLLDAGIGQLALPPAPIGFLNELDVEGLTATAVPEPRLSATALAAVATLEAPAVPEVPIEVSVTPADRHQFEVGLGFATDVGPRLRFSWDQPWVNRYGHSLKHDLYLSGPEQQFSGVYDMPLDDPRRDSYRLQYGLLNKDNEDTETLEASVEFGRRWQFDNAWEQIVYLRTTYEDFTQADESNQVLLVYPGVRWTRTRSRNPTFPRWGDRQQISVQYSSEAWGSDAEFLRMDADSQWIRSLGDDYRFVGRIGAGSIVTDDFTNVPPSLRFFAGGDSSVRGYGYESLAPKNADGELVGGEQRLVGSVEAQRRLTGAWWLASFVDTGDAFTDWWPEELNTSAGLGVRWISPVGPIRFDVAHPFDSDDSYRIHFAIGPEF</sequence>
<keyword evidence="5" id="KW-0812">Transmembrane</keyword>
<reference evidence="14 15" key="1">
    <citation type="submission" date="2019-07" db="EMBL/GenBank/DDBJ databases">
        <title>Whole genome shotgun sequence of Halomonas halophila NBRC 102604.</title>
        <authorList>
            <person name="Hosoyama A."/>
            <person name="Uohara A."/>
            <person name="Ohji S."/>
            <person name="Ichikawa N."/>
        </authorList>
    </citation>
    <scope>NUCLEOTIDE SEQUENCE [LARGE SCALE GENOMIC DNA]</scope>
    <source>
        <strain evidence="14 15">NBRC 102604</strain>
    </source>
</reference>
<organism evidence="14 15">
    <name type="scientific">Halomonas halophila</name>
    <dbReference type="NCBI Taxonomy" id="29573"/>
    <lineage>
        <taxon>Bacteria</taxon>
        <taxon>Pseudomonadati</taxon>
        <taxon>Pseudomonadota</taxon>
        <taxon>Gammaproteobacteria</taxon>
        <taxon>Oceanospirillales</taxon>
        <taxon>Halomonadaceae</taxon>
        <taxon>Halomonas</taxon>
    </lineage>
</organism>
<gene>
    <name evidence="14" type="primary">ytfM</name>
    <name evidence="14" type="ORF">HHA04nite_02890</name>
</gene>
<dbReference type="PANTHER" id="PTHR12815:SF47">
    <property type="entry name" value="TRANSLOCATION AND ASSEMBLY MODULE SUBUNIT TAMA"/>
    <property type="match status" value="1"/>
</dbReference>
<accession>A0ABQ0U0B5</accession>
<evidence type="ECO:0000256" key="8">
    <source>
        <dbReference type="ARBA" id="ARBA00023237"/>
    </source>
</evidence>
<evidence type="ECO:0000256" key="10">
    <source>
        <dbReference type="ARBA" id="ARBA00093548"/>
    </source>
</evidence>
<protein>
    <recommendedName>
        <fullName evidence="3">Translocation and assembly module subunit TamA</fullName>
    </recommendedName>
    <alternativeName>
        <fullName evidence="9">Autotransporter assembly factor TamA</fullName>
    </alternativeName>
</protein>
<evidence type="ECO:0000256" key="3">
    <source>
        <dbReference type="ARBA" id="ARBA00015419"/>
    </source>
</evidence>
<evidence type="ECO:0000256" key="9">
    <source>
        <dbReference type="ARBA" id="ARBA00033063"/>
    </source>
</evidence>
<dbReference type="Pfam" id="PF01103">
    <property type="entry name" value="Omp85"/>
    <property type="match status" value="1"/>
</dbReference>
<dbReference type="EMBL" id="BJUS01000002">
    <property type="protein sequence ID" value="GEK71745.1"/>
    <property type="molecule type" value="Genomic_DNA"/>
</dbReference>
<evidence type="ECO:0000256" key="1">
    <source>
        <dbReference type="ARBA" id="ARBA00004442"/>
    </source>
</evidence>